<gene>
    <name evidence="2" type="ORF">A2527_07730</name>
</gene>
<dbReference type="EMBL" id="MFNE01000024">
    <property type="protein sequence ID" value="OGG95399.1"/>
    <property type="molecule type" value="Genomic_DNA"/>
</dbReference>
<dbReference type="InterPro" id="IPR046345">
    <property type="entry name" value="TraB_PrgY-like"/>
</dbReference>
<dbReference type="NCBIfam" id="TIGR00261">
    <property type="entry name" value="traB"/>
    <property type="match status" value="1"/>
</dbReference>
<dbReference type="InterPro" id="IPR002816">
    <property type="entry name" value="TraB/PrgY/GumN_fam"/>
</dbReference>
<protein>
    <submittedName>
        <fullName evidence="2">Conjugal transfer protein TraB</fullName>
    </submittedName>
</protein>
<dbReference type="AlphaFoldDB" id="A0A1F6GBE5"/>
<feature type="transmembrane region" description="Helical" evidence="1">
    <location>
        <begin position="355"/>
        <end position="378"/>
    </location>
</feature>
<dbReference type="CDD" id="cd14726">
    <property type="entry name" value="TraB_PrgY-like"/>
    <property type="match status" value="1"/>
</dbReference>
<dbReference type="PANTHER" id="PTHR21530:SF7">
    <property type="entry name" value="TRAB DOMAIN-CONTAINING PROTEIN"/>
    <property type="match status" value="1"/>
</dbReference>
<accession>A0A1F6GBE5</accession>
<sequence length="381" mass="41411">MIEEISLEGKRILLIGTAHISQESVELVRQTIEQERPSQVCVELCSARLDAIQNPERWKNMDLIRVVKEGKAPMLIANLVLTAFQKKMGDQLGVKPGAEMIAALEAANQVGAQVILADRTVSTTLKRAWGNLGFVGKFKALWQLLSSILDNPEISVEEIEALKQKDQLSEAIEALAKELPGIKEVLIDERDQYLAQKISAAQGPLVLAVVGAGHVAGIKAWMGKTIDLEKLDQIPPPSPWTQVLKWGLPLFILAMIGYGFTFTEAEVSTEMIKRWVLANGLLSAFGAALAGGHILTILTAFVAAPITSLNPTIAAGWVSGLTEAWIRKPTVEDFENLGQDITTFKGFWRNEITRILLVVVLSNLGSSIGTLIGIPLIASLL</sequence>
<keyword evidence="1" id="KW-1133">Transmembrane helix</keyword>
<organism evidence="2 3">
    <name type="scientific">Candidatus Lambdaproteobacteria bacterium RIFOXYD2_FULL_50_16</name>
    <dbReference type="NCBI Taxonomy" id="1817772"/>
    <lineage>
        <taxon>Bacteria</taxon>
        <taxon>Pseudomonadati</taxon>
        <taxon>Pseudomonadota</taxon>
        <taxon>Candidatus Lambdaproteobacteria</taxon>
    </lineage>
</organism>
<dbReference type="Pfam" id="PF01963">
    <property type="entry name" value="TraB_PrgY_gumN"/>
    <property type="match status" value="1"/>
</dbReference>
<evidence type="ECO:0000313" key="2">
    <source>
        <dbReference type="EMBL" id="OGG95399.1"/>
    </source>
</evidence>
<name>A0A1F6GBE5_9PROT</name>
<dbReference type="PANTHER" id="PTHR21530">
    <property type="entry name" value="PHEROMONE SHUTDOWN PROTEIN"/>
    <property type="match status" value="1"/>
</dbReference>
<keyword evidence="1" id="KW-0812">Transmembrane</keyword>
<feature type="transmembrane region" description="Helical" evidence="1">
    <location>
        <begin position="281"/>
        <end position="304"/>
    </location>
</feature>
<reference evidence="2 3" key="1">
    <citation type="journal article" date="2016" name="Nat. Commun.">
        <title>Thousands of microbial genomes shed light on interconnected biogeochemical processes in an aquifer system.</title>
        <authorList>
            <person name="Anantharaman K."/>
            <person name="Brown C.T."/>
            <person name="Hug L.A."/>
            <person name="Sharon I."/>
            <person name="Castelle C.J."/>
            <person name="Probst A.J."/>
            <person name="Thomas B.C."/>
            <person name="Singh A."/>
            <person name="Wilkins M.J."/>
            <person name="Karaoz U."/>
            <person name="Brodie E.L."/>
            <person name="Williams K.H."/>
            <person name="Hubbard S.S."/>
            <person name="Banfield J.F."/>
        </authorList>
    </citation>
    <scope>NUCLEOTIDE SEQUENCE [LARGE SCALE GENOMIC DNA]</scope>
</reference>
<evidence type="ECO:0000313" key="3">
    <source>
        <dbReference type="Proteomes" id="UP000178449"/>
    </source>
</evidence>
<feature type="transmembrane region" description="Helical" evidence="1">
    <location>
        <begin position="243"/>
        <end position="261"/>
    </location>
</feature>
<dbReference type="Proteomes" id="UP000178449">
    <property type="component" value="Unassembled WGS sequence"/>
</dbReference>
<keyword evidence="1" id="KW-0472">Membrane</keyword>
<dbReference type="InterPro" id="IPR005230">
    <property type="entry name" value="TraB_bac"/>
</dbReference>
<comment type="caution">
    <text evidence="2">The sequence shown here is derived from an EMBL/GenBank/DDBJ whole genome shotgun (WGS) entry which is preliminary data.</text>
</comment>
<proteinExistence type="predicted"/>
<dbReference type="STRING" id="1817772.A2527_07730"/>
<evidence type="ECO:0000256" key="1">
    <source>
        <dbReference type="SAM" id="Phobius"/>
    </source>
</evidence>